<dbReference type="EMBL" id="FUYB01000012">
    <property type="protein sequence ID" value="SKA83928.1"/>
    <property type="molecule type" value="Genomic_DNA"/>
</dbReference>
<dbReference type="PANTHER" id="PTHR35812:SF1">
    <property type="entry name" value="LIPOPROTEIN"/>
    <property type="match status" value="1"/>
</dbReference>
<organism evidence="3 4">
    <name type="scientific">Thiothrix eikelboomii</name>
    <dbReference type="NCBI Taxonomy" id="92487"/>
    <lineage>
        <taxon>Bacteria</taxon>
        <taxon>Pseudomonadati</taxon>
        <taxon>Pseudomonadota</taxon>
        <taxon>Gammaproteobacteria</taxon>
        <taxon>Thiotrichales</taxon>
        <taxon>Thiotrichaceae</taxon>
        <taxon>Thiothrix</taxon>
    </lineage>
</organism>
<reference evidence="3 4" key="1">
    <citation type="submission" date="2017-02" db="EMBL/GenBank/DDBJ databases">
        <authorList>
            <person name="Peterson S.W."/>
        </authorList>
    </citation>
    <scope>NUCLEOTIDE SEQUENCE [LARGE SCALE GENOMIC DNA]</scope>
    <source>
        <strain evidence="3 4">ATCC 49788</strain>
    </source>
</reference>
<keyword evidence="1" id="KW-0732">Signal</keyword>
<dbReference type="PANTHER" id="PTHR35812">
    <property type="entry name" value="LIPOPROTEIN"/>
    <property type="match status" value="1"/>
</dbReference>
<dbReference type="Pfam" id="PF07603">
    <property type="entry name" value="Lcl_C"/>
    <property type="match status" value="1"/>
</dbReference>
<dbReference type="Proteomes" id="UP000190460">
    <property type="component" value="Unassembled WGS sequence"/>
</dbReference>
<dbReference type="AlphaFoldDB" id="A0A1T4X468"/>
<keyword evidence="4" id="KW-1185">Reference proteome</keyword>
<name>A0A1T4X468_9GAMM</name>
<evidence type="ECO:0000313" key="3">
    <source>
        <dbReference type="EMBL" id="SKA83928.1"/>
    </source>
</evidence>
<protein>
    <recommendedName>
        <fullName evidence="2">Lcl C-terminal domain-containing protein</fullName>
    </recommendedName>
</protein>
<dbReference type="Gene3D" id="2.60.40.10">
    <property type="entry name" value="Immunoglobulins"/>
    <property type="match status" value="1"/>
</dbReference>
<dbReference type="OrthoDB" id="5622008at2"/>
<sequence>MNKICYWASSKRWAWACSLFTLFSLSNASAAALNAKPVVDAGINQTVYAGDLVTLTANALDPEGEALRYQWKYKARNLASFTITNPTSLTASFIAPATNKAVKIMLIFSAVDPKNAKAADHTFITIKPKPITPPPSVESLTKINDTGVTLCGDYARGYSGVSHNNVVCQLLTDSNGDPVPSGQDGNYGRDLSAADDSDGSKGFSFIKLDASGAALAHSASQWTCVKDQITGLVWELKTDDGGLHDKDDSFVWYESDPRLGNGGLPGYEKATDYDPTRSDQTCSGFTNGNNTSYCNTKAFVTRVNQTGYCGANNWRLPTREELNSIVDYQNSPRIDTAYFPLIQTNYYWTSVPYAYLNKQVWTINFQYGGGSPWEKHYNYPVRLVHH</sequence>
<feature type="signal peptide" evidence="1">
    <location>
        <begin position="1"/>
        <end position="30"/>
    </location>
</feature>
<evidence type="ECO:0000313" key="4">
    <source>
        <dbReference type="Proteomes" id="UP000190460"/>
    </source>
</evidence>
<dbReference type="InterPro" id="IPR013783">
    <property type="entry name" value="Ig-like_fold"/>
</dbReference>
<dbReference type="RefSeq" id="WP_078922927.1">
    <property type="nucleotide sequence ID" value="NZ_FUYB01000012.1"/>
</dbReference>
<evidence type="ECO:0000259" key="2">
    <source>
        <dbReference type="Pfam" id="PF07603"/>
    </source>
</evidence>
<feature type="chain" id="PRO_5012956247" description="Lcl C-terminal domain-containing protein" evidence="1">
    <location>
        <begin position="31"/>
        <end position="386"/>
    </location>
</feature>
<evidence type="ECO:0000256" key="1">
    <source>
        <dbReference type="SAM" id="SignalP"/>
    </source>
</evidence>
<accession>A0A1T4X468</accession>
<dbReference type="InterPro" id="IPR011460">
    <property type="entry name" value="Lcl_C"/>
</dbReference>
<proteinExistence type="predicted"/>
<gene>
    <name evidence="3" type="ORF">SAMN02745130_02455</name>
</gene>
<feature type="domain" description="Lcl C-terminal" evidence="2">
    <location>
        <begin position="224"/>
        <end position="384"/>
    </location>
</feature>
<dbReference type="STRING" id="92487.SAMN02745130_02455"/>